<gene>
    <name evidence="2" type="ORF">K6K13_13700</name>
</gene>
<organism evidence="2 3">
    <name type="scientific">Symbiopectobacterium purcellii</name>
    <dbReference type="NCBI Taxonomy" id="2871826"/>
    <lineage>
        <taxon>Bacteria</taxon>
        <taxon>Pseudomonadati</taxon>
        <taxon>Pseudomonadota</taxon>
        <taxon>Gammaproteobacteria</taxon>
        <taxon>Enterobacterales</taxon>
        <taxon>Enterobacteriaceae</taxon>
    </lineage>
</organism>
<feature type="chain" id="PRO_5046680921" evidence="1">
    <location>
        <begin position="24"/>
        <end position="100"/>
    </location>
</feature>
<dbReference type="Proteomes" id="UP000825886">
    <property type="component" value="Chromosome"/>
</dbReference>
<keyword evidence="3" id="KW-1185">Reference proteome</keyword>
<evidence type="ECO:0000313" key="3">
    <source>
        <dbReference type="Proteomes" id="UP000825886"/>
    </source>
</evidence>
<sequence>MRAWFLCGALLSWAGFSLPTAMASSAINTGVIHIVGTIVEPPCDISTQSQQVTAQCFRQGQQHTLTLAKLTQPHTLPQGVGYIAPLSLSETVKVVVISYQ</sequence>
<reference evidence="2 3" key="1">
    <citation type="submission" date="2021-08" db="EMBL/GenBank/DDBJ databases">
        <title>Culture and genomic analysis of Symbiopectobacterium purcellii sp. nov. gen. nov., isolated from the leafhopper Empoasca decipiens.</title>
        <authorList>
            <person name="Nadal-Jimenez P."/>
            <person name="Siozios S."/>
            <person name="Halliday N."/>
            <person name="Camara M."/>
            <person name="Hurst G.D.D."/>
        </authorList>
    </citation>
    <scope>NUCLEOTIDE SEQUENCE [LARGE SCALE GENOMIC DNA]</scope>
    <source>
        <strain evidence="2 3">SyEd1</strain>
    </source>
</reference>
<protein>
    <submittedName>
        <fullName evidence="2">Type 1 fimbrial protein</fullName>
    </submittedName>
</protein>
<proteinExistence type="predicted"/>
<dbReference type="EMBL" id="CP081864">
    <property type="protein sequence ID" value="QZN94390.1"/>
    <property type="molecule type" value="Genomic_DNA"/>
</dbReference>
<feature type="signal peptide" evidence="1">
    <location>
        <begin position="1"/>
        <end position="23"/>
    </location>
</feature>
<keyword evidence="1" id="KW-0732">Signal</keyword>
<name>A0ABX9AGW9_9ENTR</name>
<evidence type="ECO:0000256" key="1">
    <source>
        <dbReference type="SAM" id="SignalP"/>
    </source>
</evidence>
<dbReference type="RefSeq" id="WP_222157513.1">
    <property type="nucleotide sequence ID" value="NZ_CP081864.1"/>
</dbReference>
<accession>A0ABX9AGW9</accession>
<evidence type="ECO:0000313" key="2">
    <source>
        <dbReference type="EMBL" id="QZN94390.1"/>
    </source>
</evidence>